<dbReference type="EMBL" id="JAUTXU010000012">
    <property type="protein sequence ID" value="KAK3722792.1"/>
    <property type="molecule type" value="Genomic_DNA"/>
</dbReference>
<sequence>MAKQKKRRLAVQSSHTQHSKPSDNAHRSAKSAKVKKPEPTIPFHAEDRILLVGEGDFSFAKSIVEHHGCCDVTATCFDPKEVLFEKYQPQAEKYVQYLEDEGQPVLYGVDGTKLGSHKVLSKGGLFDKVMFNFPHVGGKTKDVNRQVRFNQELLVNFFTAAMTLLTTSGTIIVTLFEGEPYTLWNIRDLARHSGLEVQRSFKFMAEVYPGYSHSRTLGNIEGGGGWKGEDRDARTYVFQKKGVQKSPGGGGAKKRKRDGDSSDDGG</sequence>
<dbReference type="Proteomes" id="UP001281147">
    <property type="component" value="Unassembled WGS sequence"/>
</dbReference>
<keyword evidence="2" id="KW-1185">Reference proteome</keyword>
<proteinExistence type="predicted"/>
<organism evidence="1 2">
    <name type="scientific">Vermiconidia calcicola</name>
    <dbReference type="NCBI Taxonomy" id="1690605"/>
    <lineage>
        <taxon>Eukaryota</taxon>
        <taxon>Fungi</taxon>
        <taxon>Dikarya</taxon>
        <taxon>Ascomycota</taxon>
        <taxon>Pezizomycotina</taxon>
        <taxon>Dothideomycetes</taxon>
        <taxon>Dothideomycetidae</taxon>
        <taxon>Mycosphaerellales</taxon>
        <taxon>Extremaceae</taxon>
        <taxon>Vermiconidia</taxon>
    </lineage>
</organism>
<name>A0ACC3NV39_9PEZI</name>
<gene>
    <name evidence="1" type="ORF">LTR37_002364</name>
</gene>
<protein>
    <submittedName>
        <fullName evidence="1">Uncharacterized protein</fullName>
    </submittedName>
</protein>
<accession>A0ACC3NV39</accession>
<reference evidence="1" key="1">
    <citation type="submission" date="2023-07" db="EMBL/GenBank/DDBJ databases">
        <title>Black Yeasts Isolated from many extreme environments.</title>
        <authorList>
            <person name="Coleine C."/>
            <person name="Stajich J.E."/>
            <person name="Selbmann L."/>
        </authorList>
    </citation>
    <scope>NUCLEOTIDE SEQUENCE</scope>
    <source>
        <strain evidence="1">CCFEE 5714</strain>
    </source>
</reference>
<evidence type="ECO:0000313" key="1">
    <source>
        <dbReference type="EMBL" id="KAK3722792.1"/>
    </source>
</evidence>
<comment type="caution">
    <text evidence="1">The sequence shown here is derived from an EMBL/GenBank/DDBJ whole genome shotgun (WGS) entry which is preliminary data.</text>
</comment>
<evidence type="ECO:0000313" key="2">
    <source>
        <dbReference type="Proteomes" id="UP001281147"/>
    </source>
</evidence>